<organism evidence="7 8">
    <name type="scientific">Hydrogenophaga intermedia</name>
    <dbReference type="NCBI Taxonomy" id="65786"/>
    <lineage>
        <taxon>Bacteria</taxon>
        <taxon>Pseudomonadati</taxon>
        <taxon>Pseudomonadota</taxon>
        <taxon>Betaproteobacteria</taxon>
        <taxon>Burkholderiales</taxon>
        <taxon>Comamonadaceae</taxon>
        <taxon>Hydrogenophaga</taxon>
    </lineage>
</organism>
<gene>
    <name evidence="7" type="ORF">BN948_00475</name>
</gene>
<dbReference type="GO" id="GO:0046872">
    <property type="term" value="F:metal ion binding"/>
    <property type="evidence" value="ECO:0007669"/>
    <property type="project" value="UniProtKB-KW"/>
</dbReference>
<dbReference type="InterPro" id="IPR042098">
    <property type="entry name" value="TauD-like_sf"/>
</dbReference>
<protein>
    <submittedName>
        <fullName evidence="7">Taurine dioxygenase</fullName>
    </submittedName>
</protein>
<dbReference type="InterPro" id="IPR051323">
    <property type="entry name" value="AtsK-like"/>
</dbReference>
<dbReference type="Pfam" id="PF02668">
    <property type="entry name" value="TauD"/>
    <property type="match status" value="1"/>
</dbReference>
<keyword evidence="8" id="KW-1185">Reference proteome</keyword>
<dbReference type="Proteomes" id="UP000028878">
    <property type="component" value="Unassembled WGS sequence"/>
</dbReference>
<evidence type="ECO:0000313" key="8">
    <source>
        <dbReference type="Proteomes" id="UP000028878"/>
    </source>
</evidence>
<evidence type="ECO:0000256" key="4">
    <source>
        <dbReference type="ARBA" id="ARBA00023002"/>
    </source>
</evidence>
<comment type="similarity">
    <text evidence="1">Belongs to the TfdA dioxygenase family.</text>
</comment>
<reference evidence="8" key="1">
    <citation type="submission" date="2014-11" db="EMBL/GenBank/DDBJ databases">
        <title>Draft genome sequence of Hydrogenophaga intermedia S1.</title>
        <authorList>
            <person name="Gan H.M."/>
            <person name="Chew T.H."/>
            <person name="Stolz A."/>
        </authorList>
    </citation>
    <scope>NUCLEOTIDE SEQUENCE [LARGE SCALE GENOMIC DNA]</scope>
    <source>
        <strain evidence="8">S1</strain>
    </source>
</reference>
<evidence type="ECO:0000256" key="5">
    <source>
        <dbReference type="ARBA" id="ARBA00023004"/>
    </source>
</evidence>
<keyword evidence="3 7" id="KW-0223">Dioxygenase</keyword>
<dbReference type="GO" id="GO:0000908">
    <property type="term" value="F:taurine dioxygenase activity"/>
    <property type="evidence" value="ECO:0007669"/>
    <property type="project" value="TreeGrafter"/>
</dbReference>
<name>A0A1L1PL69_HYDIT</name>
<proteinExistence type="inferred from homology"/>
<keyword evidence="4" id="KW-0560">Oxidoreductase</keyword>
<evidence type="ECO:0000259" key="6">
    <source>
        <dbReference type="Pfam" id="PF02668"/>
    </source>
</evidence>
<accession>A0A1L1PL69</accession>
<evidence type="ECO:0000256" key="3">
    <source>
        <dbReference type="ARBA" id="ARBA00022964"/>
    </source>
</evidence>
<feature type="domain" description="TauD/TfdA-like" evidence="6">
    <location>
        <begin position="3"/>
        <end position="278"/>
    </location>
</feature>
<evidence type="ECO:0000256" key="2">
    <source>
        <dbReference type="ARBA" id="ARBA00022723"/>
    </source>
</evidence>
<dbReference type="EMBL" id="CCAE010000002">
    <property type="protein sequence ID" value="CDN86075.1"/>
    <property type="molecule type" value="Genomic_DNA"/>
</dbReference>
<dbReference type="InterPro" id="IPR003819">
    <property type="entry name" value="TauD/TfdA-like"/>
</dbReference>
<dbReference type="PANTHER" id="PTHR30468:SF1">
    <property type="entry name" value="ALPHA-KETOGLUTARATE-DEPENDENT SULFONATE DIOXYGENASE"/>
    <property type="match status" value="1"/>
</dbReference>
<evidence type="ECO:0000313" key="7">
    <source>
        <dbReference type="EMBL" id="CDN86075.1"/>
    </source>
</evidence>
<dbReference type="PANTHER" id="PTHR30468">
    <property type="entry name" value="ALPHA-KETOGLUTARATE-DEPENDENT SULFONATE DIOXYGENASE"/>
    <property type="match status" value="1"/>
</dbReference>
<sequence>MKTKRIGGTFAAEIDDLQLNEASLQRNRGDLHQAYLDHKVIVLRGQAITTEVFAAFGTIFGKAEVHHVRAMRHPQIPALTMLSNQAEPGRNDVMKYFGDGWHADSSYKPVTAAATMLWGIEIPDAGGDTLFANVEAAFQDLPDDEKTFLRQLRLRHQYRWSPNREDPWARWKFVGEAERKDTPEVIHPLVKRHPETGKESLHIAPRIIGSVIGVEGMDAVDSDPLIDRLLAHVTRPAYVYRHRWRPNDIVVWDNRSLLHSATTKDLPAHQVRRMLRITTTGSALVGVTPEAGVTTVVPGTEFD</sequence>
<dbReference type="GO" id="GO:0005737">
    <property type="term" value="C:cytoplasm"/>
    <property type="evidence" value="ECO:0007669"/>
    <property type="project" value="TreeGrafter"/>
</dbReference>
<dbReference type="GO" id="GO:0006790">
    <property type="term" value="P:sulfur compound metabolic process"/>
    <property type="evidence" value="ECO:0007669"/>
    <property type="project" value="TreeGrafter"/>
</dbReference>
<evidence type="ECO:0000256" key="1">
    <source>
        <dbReference type="ARBA" id="ARBA00005896"/>
    </source>
</evidence>
<keyword evidence="2" id="KW-0479">Metal-binding</keyword>
<dbReference type="Gene3D" id="3.60.130.10">
    <property type="entry name" value="Clavaminate synthase-like"/>
    <property type="match status" value="1"/>
</dbReference>
<dbReference type="RefSeq" id="WP_009516546.1">
    <property type="nucleotide sequence ID" value="NZ_CCAE010000002.1"/>
</dbReference>
<dbReference type="SUPFAM" id="SSF51197">
    <property type="entry name" value="Clavaminate synthase-like"/>
    <property type="match status" value="1"/>
</dbReference>
<keyword evidence="5" id="KW-0408">Iron</keyword>
<dbReference type="AlphaFoldDB" id="A0A1L1PL69"/>